<keyword evidence="4" id="KW-1185">Reference proteome</keyword>
<feature type="region of interest" description="Disordered" evidence="1">
    <location>
        <begin position="13"/>
        <end position="75"/>
    </location>
</feature>
<name>A0A813FT85_POLGL</name>
<evidence type="ECO:0000313" key="4">
    <source>
        <dbReference type="Proteomes" id="UP000654075"/>
    </source>
</evidence>
<organism evidence="3 4">
    <name type="scientific">Polarella glacialis</name>
    <name type="common">Dinoflagellate</name>
    <dbReference type="NCBI Taxonomy" id="89957"/>
    <lineage>
        <taxon>Eukaryota</taxon>
        <taxon>Sar</taxon>
        <taxon>Alveolata</taxon>
        <taxon>Dinophyceae</taxon>
        <taxon>Suessiales</taxon>
        <taxon>Suessiaceae</taxon>
        <taxon>Polarella</taxon>
    </lineage>
</organism>
<dbReference type="AlphaFoldDB" id="A0A813FT85"/>
<dbReference type="Pfam" id="PF04059">
    <property type="entry name" value="RRM_2"/>
    <property type="match status" value="1"/>
</dbReference>
<protein>
    <recommendedName>
        <fullName evidence="2">Mei2-like C-terminal RNA recognition motif domain-containing protein</fullName>
    </recommendedName>
</protein>
<evidence type="ECO:0000259" key="2">
    <source>
        <dbReference type="Pfam" id="PF04059"/>
    </source>
</evidence>
<dbReference type="InterPro" id="IPR007201">
    <property type="entry name" value="Mei2-like_Rrm_C"/>
</dbReference>
<sequence length="477" mass="52218">PVLTRRLPPIVREISSSGETKMSSRTVWAAPQRKAPHESTEKEKTWVPKGSGEIEKPEERIPAPAQTQEPKGAWAKPLQVNRAEAFAACFPRRGRAWSGASDSEIGAPGLSLPNEVQEAPGLSVKEAPGLSLSDAAGVYSRFMLLQFKASSCSTPSTSAASESPASSPRSTGSWTRGHLTTAPLSQLNAVRRPRAASLDFTAERAEEVAGALGAEVEAPARPRSVSESVIQEKEKEKAKVEDDTTVMLTNIPLKYNRTQLCERLAKHGFGFAIDFLYLPMSSTPDQNLGHALVNVRTQAACRDFFETFDGIPVKECFPEFSGDADAVCVMKISDIQGREKNRQILCNASNLGLWARQGEIWQPLFLDDYGRRMPLIERKAQSVTGGSMMEFSMAMALQQQHLQIQQHHMAMMQQQALKQAKPQLKEFCTRCGLKKDEGVTCKACQASTPEFVPAASPNLRADAKEFVPSMASLDLDE</sequence>
<evidence type="ECO:0000256" key="1">
    <source>
        <dbReference type="SAM" id="MobiDB-lite"/>
    </source>
</evidence>
<feature type="compositionally biased region" description="Polar residues" evidence="1">
    <location>
        <begin position="14"/>
        <end position="26"/>
    </location>
</feature>
<gene>
    <name evidence="3" type="ORF">PGLA1383_LOCUS34413</name>
</gene>
<feature type="non-terminal residue" evidence="3">
    <location>
        <position position="1"/>
    </location>
</feature>
<dbReference type="OrthoDB" id="417481at2759"/>
<evidence type="ECO:0000313" key="3">
    <source>
        <dbReference type="EMBL" id="CAE8616746.1"/>
    </source>
</evidence>
<dbReference type="Proteomes" id="UP000654075">
    <property type="component" value="Unassembled WGS sequence"/>
</dbReference>
<feature type="compositionally biased region" description="Low complexity" evidence="1">
    <location>
        <begin position="153"/>
        <end position="173"/>
    </location>
</feature>
<reference evidence="3" key="1">
    <citation type="submission" date="2021-02" db="EMBL/GenBank/DDBJ databases">
        <authorList>
            <person name="Dougan E. K."/>
            <person name="Rhodes N."/>
            <person name="Thang M."/>
            <person name="Chan C."/>
        </authorList>
    </citation>
    <scope>NUCLEOTIDE SEQUENCE</scope>
</reference>
<feature type="domain" description="Mei2-like C-terminal RNA recognition motif" evidence="2">
    <location>
        <begin position="244"/>
        <end position="340"/>
    </location>
</feature>
<feature type="region of interest" description="Disordered" evidence="1">
    <location>
        <begin position="153"/>
        <end position="178"/>
    </location>
</feature>
<accession>A0A813FT85</accession>
<proteinExistence type="predicted"/>
<comment type="caution">
    <text evidence="3">The sequence shown here is derived from an EMBL/GenBank/DDBJ whole genome shotgun (WGS) entry which is preliminary data.</text>
</comment>
<feature type="compositionally biased region" description="Basic and acidic residues" evidence="1">
    <location>
        <begin position="35"/>
        <end position="61"/>
    </location>
</feature>
<dbReference type="EMBL" id="CAJNNV010025947">
    <property type="protein sequence ID" value="CAE8616746.1"/>
    <property type="molecule type" value="Genomic_DNA"/>
</dbReference>